<dbReference type="EMBL" id="FTOJ01000001">
    <property type="protein sequence ID" value="SIS63191.1"/>
    <property type="molecule type" value="Genomic_DNA"/>
</dbReference>
<evidence type="ECO:0000313" key="2">
    <source>
        <dbReference type="EMBL" id="SIS63191.1"/>
    </source>
</evidence>
<dbReference type="Proteomes" id="UP000186246">
    <property type="component" value="Unassembled WGS sequence"/>
</dbReference>
<keyword evidence="4" id="KW-1185">Reference proteome</keyword>
<proteinExistence type="predicted"/>
<reference evidence="1 4" key="1">
    <citation type="submission" date="2016-11" db="EMBL/GenBank/DDBJ databases">
        <title>Whole genomes of Flavobacteriaceae.</title>
        <authorList>
            <person name="Stine C."/>
            <person name="Li C."/>
            <person name="Tadesse D."/>
        </authorList>
    </citation>
    <scope>NUCLEOTIDE SEQUENCE [LARGE SCALE GENOMIC DNA]</scope>
    <source>
        <strain evidence="1 4">DSM 21068</strain>
    </source>
</reference>
<accession>A0A1N7KNS7</accession>
<sequence length="180" mass="20206">MKYATIVIAILFLHSCQKEKTEVKNQNNDSVLVNEQKENQALGETVAVSMKDSVINNAPKTKEVLEKGVMREENDRVIIRIADGERLPFTIGEKFTEAHDKLILKITNFNKPTISATIKVKDKNQNIRFNQIKMPSGAMYGPFSKELKYDVEGKGEVWLIIGKNNMADGNTSGDFSVTVE</sequence>
<evidence type="ECO:0000313" key="1">
    <source>
        <dbReference type="EMBL" id="PQA90998.1"/>
    </source>
</evidence>
<name>A0A1N7KNS7_9FLAO</name>
<dbReference type="EMBL" id="MUGO01000021">
    <property type="protein sequence ID" value="PQA90998.1"/>
    <property type="molecule type" value="Genomic_DNA"/>
</dbReference>
<dbReference type="STRING" id="551459.SAMN05421796_101708"/>
<dbReference type="AlphaFoldDB" id="A0A1N7KNS7"/>
<dbReference type="Proteomes" id="UP000238314">
    <property type="component" value="Unassembled WGS sequence"/>
</dbReference>
<evidence type="ECO:0000313" key="4">
    <source>
        <dbReference type="Proteomes" id="UP000238314"/>
    </source>
</evidence>
<reference evidence="3" key="3">
    <citation type="submission" date="2017-01" db="EMBL/GenBank/DDBJ databases">
        <authorList>
            <person name="Varghese N."/>
            <person name="Submissions S."/>
        </authorList>
    </citation>
    <scope>NUCLEOTIDE SEQUENCE [LARGE SCALE GENOMIC DNA]</scope>
    <source>
        <strain evidence="3">DSM 21068</strain>
    </source>
</reference>
<protein>
    <submittedName>
        <fullName evidence="2">Uncharacterized protein</fullName>
    </submittedName>
</protein>
<dbReference type="OrthoDB" id="1255149at2"/>
<gene>
    <name evidence="1" type="ORF">B0A70_13245</name>
    <name evidence="2" type="ORF">SAMN05421796_101708</name>
</gene>
<evidence type="ECO:0000313" key="3">
    <source>
        <dbReference type="Proteomes" id="UP000186246"/>
    </source>
</evidence>
<reference evidence="2" key="2">
    <citation type="submission" date="2017-01" db="EMBL/GenBank/DDBJ databases">
        <authorList>
            <person name="Mah S.A."/>
            <person name="Swanson W.J."/>
            <person name="Moy G.W."/>
            <person name="Vacquier V.D."/>
        </authorList>
    </citation>
    <scope>NUCLEOTIDE SEQUENCE [LARGE SCALE GENOMIC DNA]</scope>
    <source>
        <strain evidence="2">DSM 21068</strain>
    </source>
</reference>
<organism evidence="2 3">
    <name type="scientific">Chryseobacterium piscicola</name>
    <dbReference type="NCBI Taxonomy" id="551459"/>
    <lineage>
        <taxon>Bacteria</taxon>
        <taxon>Pseudomonadati</taxon>
        <taxon>Bacteroidota</taxon>
        <taxon>Flavobacteriia</taxon>
        <taxon>Flavobacteriales</taxon>
        <taxon>Weeksellaceae</taxon>
        <taxon>Chryseobacterium group</taxon>
        <taxon>Chryseobacterium</taxon>
    </lineage>
</organism>